<dbReference type="Proteomes" id="UP001291653">
    <property type="component" value="Unassembled WGS sequence"/>
</dbReference>
<organism evidence="1 2">
    <name type="scientific">Streptomyces yaizuensis</name>
    <dbReference type="NCBI Taxonomy" id="2989713"/>
    <lineage>
        <taxon>Bacteria</taxon>
        <taxon>Bacillati</taxon>
        <taxon>Actinomycetota</taxon>
        <taxon>Actinomycetes</taxon>
        <taxon>Kitasatosporales</taxon>
        <taxon>Streptomycetaceae</taxon>
        <taxon>Streptomyces</taxon>
    </lineage>
</organism>
<evidence type="ECO:0000313" key="2">
    <source>
        <dbReference type="Proteomes" id="UP001291653"/>
    </source>
</evidence>
<name>A0ABQ5NS07_9ACTN</name>
<proteinExistence type="predicted"/>
<evidence type="ECO:0000313" key="1">
    <source>
        <dbReference type="EMBL" id="GLF92826.1"/>
    </source>
</evidence>
<keyword evidence="2" id="KW-1185">Reference proteome</keyword>
<reference evidence="1 2" key="1">
    <citation type="submission" date="2022-10" db="EMBL/GenBank/DDBJ databases">
        <title>Draft genome sequence of Streptomyces sp. YSPA8.</title>
        <authorList>
            <person name="Moriuchi R."/>
            <person name="Dohra H."/>
            <person name="Yamamura H."/>
            <person name="Kodani S."/>
        </authorList>
    </citation>
    <scope>NUCLEOTIDE SEQUENCE [LARGE SCALE GENOMIC DNA]</scope>
    <source>
        <strain evidence="1 2">YSPA8</strain>
    </source>
</reference>
<dbReference type="EMBL" id="BSBI01000001">
    <property type="protein sequence ID" value="GLF92826.1"/>
    <property type="molecule type" value="Genomic_DNA"/>
</dbReference>
<protein>
    <submittedName>
        <fullName evidence="1">Uncharacterized protein</fullName>
    </submittedName>
</protein>
<gene>
    <name evidence="1" type="ORF">SYYSPA8_01035</name>
</gene>
<sequence>MAAILVLDGVLPFELSVPGQIFGTVKETAGREH</sequence>
<comment type="caution">
    <text evidence="1">The sequence shown here is derived from an EMBL/GenBank/DDBJ whole genome shotgun (WGS) entry which is preliminary data.</text>
</comment>
<accession>A0ABQ5NS07</accession>